<feature type="region of interest" description="Disordered" evidence="1">
    <location>
        <begin position="22"/>
        <end position="213"/>
    </location>
</feature>
<evidence type="ECO:0000313" key="3">
    <source>
        <dbReference type="Proteomes" id="UP000215316"/>
    </source>
</evidence>
<dbReference type="EMBL" id="MZMQ01000001">
    <property type="protein sequence ID" value="OQJ63302.1"/>
    <property type="molecule type" value="Genomic_DNA"/>
</dbReference>
<evidence type="ECO:0000256" key="1">
    <source>
        <dbReference type="SAM" id="MobiDB-lite"/>
    </source>
</evidence>
<reference evidence="2" key="1">
    <citation type="submission" date="2017-08" db="EMBL/GenBank/DDBJ databases">
        <title>Genomes of multiple Clavibacter strains from different subspecies.</title>
        <authorList>
            <person name="Yuan X.-K."/>
            <person name="Li X.-S."/>
            <person name="Nie J."/>
            <person name="De Boer S.H."/>
        </authorList>
    </citation>
    <scope>NUCLEOTIDE SEQUENCE [LARGE SCALE GENOMIC DNA]</scope>
    <source>
        <strain evidence="2">ATCC 33566</strain>
    </source>
</reference>
<gene>
    <name evidence="2" type="ORF">B5P24_09985</name>
</gene>
<proteinExistence type="predicted"/>
<keyword evidence="3" id="KW-1185">Reference proteome</keyword>
<sequence length="213" mass="22157">MVRRADLDRELVGVGLAVRESREVVRRDEEGAVDESRLARRDRAGVRGGGRGRRGGGGGCRAGRGGDGDAETDDRREDGRRQEAARGASRGGSGARGHVDSLWSAATVAGERSNRSDAPRRAGPPVDGRRRAGAHRCGDGRLTRAQPVSWHAERAGGDPPARSLRHPVSSVSAGSRGPSHPRRGPGGRRGPAPAGCASVTGRSATGASSSTRW</sequence>
<evidence type="ECO:0000313" key="2">
    <source>
        <dbReference type="EMBL" id="OQJ63302.1"/>
    </source>
</evidence>
<dbReference type="Proteomes" id="UP000215316">
    <property type="component" value="Unassembled WGS sequence"/>
</dbReference>
<name>A0A225CNI0_9MICO</name>
<feature type="compositionally biased region" description="Gly residues" evidence="1">
    <location>
        <begin position="55"/>
        <end position="65"/>
    </location>
</feature>
<dbReference type="AlphaFoldDB" id="A0A225CNI0"/>
<feature type="compositionally biased region" description="Basic and acidic residues" evidence="1">
    <location>
        <begin position="73"/>
        <end position="84"/>
    </location>
</feature>
<protein>
    <submittedName>
        <fullName evidence="2">Uncharacterized protein</fullName>
    </submittedName>
</protein>
<organism evidence="2 3">
    <name type="scientific">Clavibacter tessellarius</name>
    <dbReference type="NCBI Taxonomy" id="31965"/>
    <lineage>
        <taxon>Bacteria</taxon>
        <taxon>Bacillati</taxon>
        <taxon>Actinomycetota</taxon>
        <taxon>Actinomycetes</taxon>
        <taxon>Micrococcales</taxon>
        <taxon>Microbacteriaceae</taxon>
        <taxon>Clavibacter</taxon>
    </lineage>
</organism>
<comment type="caution">
    <text evidence="2">The sequence shown here is derived from an EMBL/GenBank/DDBJ whole genome shotgun (WGS) entry which is preliminary data.</text>
</comment>
<feature type="compositionally biased region" description="Low complexity" evidence="1">
    <location>
        <begin position="190"/>
        <end position="213"/>
    </location>
</feature>
<accession>A0A225CNI0</accession>
<feature type="compositionally biased region" description="Basic and acidic residues" evidence="1">
    <location>
        <begin position="22"/>
        <end position="45"/>
    </location>
</feature>